<feature type="compositionally biased region" description="Pro residues" evidence="1">
    <location>
        <begin position="307"/>
        <end position="323"/>
    </location>
</feature>
<protein>
    <submittedName>
        <fullName evidence="2">Major capsid protein</fullName>
    </submittedName>
</protein>
<dbReference type="KEGG" id="vg:24649835"/>
<name>A0A0A7CHU6_9CAUD</name>
<proteinExistence type="predicted"/>
<dbReference type="Gene3D" id="3.30.2400.10">
    <property type="entry name" value="Major capsid protein gp5"/>
    <property type="match status" value="1"/>
</dbReference>
<evidence type="ECO:0000313" key="2">
    <source>
        <dbReference type="EMBL" id="AID18038.1"/>
    </source>
</evidence>
<evidence type="ECO:0000313" key="3">
    <source>
        <dbReference type="Proteomes" id="UP000031092"/>
    </source>
</evidence>
<reference evidence="2 3" key="1">
    <citation type="submission" date="2014-04" db="EMBL/GenBank/DDBJ databases">
        <title>Complete genomic sequence of Propionibacterium acnes bacteriophage 2012-15.</title>
        <authorList>
            <person name="Song H."/>
            <person name="Lee W."/>
            <person name="Kim S."/>
            <person name="Kim J."/>
        </authorList>
    </citation>
    <scope>NUCLEOTIDE SEQUENCE [LARGE SCALE GENOMIC DNA]</scope>
</reference>
<dbReference type="GeneID" id="24649835"/>
<dbReference type="EMBL" id="KJ722067">
    <property type="protein sequence ID" value="AID18038.1"/>
    <property type="molecule type" value="Genomic_DNA"/>
</dbReference>
<evidence type="ECO:0000256" key="1">
    <source>
        <dbReference type="SAM" id="MobiDB-lite"/>
    </source>
</evidence>
<dbReference type="Gene3D" id="3.30.2320.10">
    <property type="entry name" value="hypothetical protein PF0899 domain"/>
    <property type="match status" value="1"/>
</dbReference>
<accession>A0A0A7CHU6</accession>
<feature type="region of interest" description="Disordered" evidence="1">
    <location>
        <begin position="304"/>
        <end position="323"/>
    </location>
</feature>
<keyword evidence="3" id="KW-1185">Reference proteome</keyword>
<organism evidence="2 3">
    <name type="scientific">Propionibacterium phage Pacnes 2012-15</name>
    <dbReference type="NCBI Taxonomy" id="1498188"/>
    <lineage>
        <taxon>Viruses</taxon>
        <taxon>Duplodnaviria</taxon>
        <taxon>Heunggongvirae</taxon>
        <taxon>Uroviricota</taxon>
        <taxon>Caudoviricetes</taxon>
        <taxon>Pahexavirus</taxon>
        <taxon>Pahexavirus pacnes201215</taxon>
    </lineage>
</organism>
<dbReference type="SUPFAM" id="SSF56563">
    <property type="entry name" value="Major capsid protein gp5"/>
    <property type="match status" value="1"/>
</dbReference>
<dbReference type="Proteomes" id="UP000031092">
    <property type="component" value="Segment"/>
</dbReference>
<dbReference type="OrthoDB" id="4808at10239"/>
<dbReference type="RefSeq" id="YP_009151463.1">
    <property type="nucleotide sequence ID" value="NC_027371.1"/>
</dbReference>
<sequence>MADDFLSAGKLELPGSMIGAVRDRAIDSGVLAKLSPEQPTIFGPVKGAVFSGVPRAKIVGEGEVKPSASVGVSAFTAQPIKVVTQQRVSDEFMWADADYRLGVLQDLISPALGASIGRAVDLIAFHGVDPATGKPAAAVKVSLDKTKKTVDATDSATTDLVKAVGLIAGAGLQVPNGVALDPAFSFSLSTEVYPKGSPLAGQPMYPAAGFAGLDNWRGLSVGASSTVSGAPEMSPASGVKAIVGDFSRVHWGFQRNFPIELIEYGDPDQTGRDLKGHNEVMVRAEAVLYVAIESLDSFAVVKEKAAPTPPPAPKPEPNPPAGN</sequence>